<feature type="binding site" evidence="7">
    <location>
        <position position="263"/>
    </location>
    <ligand>
        <name>carbamoyl phosphate</name>
        <dbReference type="ChEBI" id="CHEBI:58228"/>
    </ligand>
</feature>
<feature type="binding site" evidence="7">
    <location>
        <position position="221"/>
    </location>
    <ligand>
        <name>L-aspartate</name>
        <dbReference type="ChEBI" id="CHEBI:29991"/>
    </ligand>
</feature>
<feature type="binding site" evidence="7">
    <location>
        <position position="106"/>
    </location>
    <ligand>
        <name>carbamoyl phosphate</name>
        <dbReference type="ChEBI" id="CHEBI:58228"/>
    </ligand>
</feature>
<accession>A0A7V3RFL0</accession>
<feature type="domain" description="Aspartate/ornithine carbamoyltransferase Asp/Orn-binding" evidence="8">
    <location>
        <begin position="153"/>
        <end position="300"/>
    </location>
</feature>
<evidence type="ECO:0000256" key="1">
    <source>
        <dbReference type="ARBA" id="ARBA00004852"/>
    </source>
</evidence>
<name>A0A7V3RFL0_9BACT</name>
<evidence type="ECO:0000256" key="2">
    <source>
        <dbReference type="ARBA" id="ARBA00008896"/>
    </source>
</evidence>
<organism evidence="10">
    <name type="scientific">Mesoaciditoga lauensis</name>
    <dbReference type="NCBI Taxonomy" id="1495039"/>
    <lineage>
        <taxon>Bacteria</taxon>
        <taxon>Thermotogati</taxon>
        <taxon>Thermotogota</taxon>
        <taxon>Thermotogae</taxon>
        <taxon>Mesoaciditogales</taxon>
        <taxon>Mesoaciditogaceae</taxon>
        <taxon>Mesoaciditoga</taxon>
    </lineage>
</organism>
<comment type="pathway">
    <text evidence="1 7">Pyrimidine metabolism; UMP biosynthesis via de novo pathway; (S)-dihydroorotate from bicarbonate: step 2/3.</text>
</comment>
<evidence type="ECO:0000313" key="10">
    <source>
        <dbReference type="EMBL" id="HGE75763.1"/>
    </source>
</evidence>
<evidence type="ECO:0000256" key="7">
    <source>
        <dbReference type="HAMAP-Rule" id="MF_00001"/>
    </source>
</evidence>
<feature type="binding site" evidence="7">
    <location>
        <position position="84"/>
    </location>
    <ligand>
        <name>L-aspartate</name>
        <dbReference type="ChEBI" id="CHEBI:29991"/>
    </ligand>
</feature>
<dbReference type="PANTHER" id="PTHR45753:SF6">
    <property type="entry name" value="ASPARTATE CARBAMOYLTRANSFERASE"/>
    <property type="match status" value="1"/>
</dbReference>
<dbReference type="UniPathway" id="UPA00070">
    <property type="reaction ID" value="UER00116"/>
</dbReference>
<reference evidence="10" key="1">
    <citation type="journal article" date="2020" name="mSystems">
        <title>Genome- and Community-Level Interaction Insights into Carbon Utilization and Element Cycling Functions of Hydrothermarchaeota in Hydrothermal Sediment.</title>
        <authorList>
            <person name="Zhou Z."/>
            <person name="Liu Y."/>
            <person name="Xu W."/>
            <person name="Pan J."/>
            <person name="Luo Z.H."/>
            <person name="Li M."/>
        </authorList>
    </citation>
    <scope>NUCLEOTIDE SEQUENCE [LARGE SCALE GENOMIC DNA]</scope>
    <source>
        <strain evidence="10">SpSt-966</strain>
    </source>
</reference>
<feature type="binding site" evidence="7">
    <location>
        <position position="262"/>
    </location>
    <ligand>
        <name>carbamoyl phosphate</name>
        <dbReference type="ChEBI" id="CHEBI:58228"/>
    </ligand>
</feature>
<feature type="binding site" evidence="7">
    <location>
        <position position="56"/>
    </location>
    <ligand>
        <name>carbamoyl phosphate</name>
        <dbReference type="ChEBI" id="CHEBI:58228"/>
    </ligand>
</feature>
<dbReference type="EMBL" id="DTPE01000258">
    <property type="protein sequence ID" value="HGE75763.1"/>
    <property type="molecule type" value="Genomic_DNA"/>
</dbReference>
<comment type="similarity">
    <text evidence="2 7">Belongs to the aspartate/ornithine carbamoyltransferase superfamily. ATCase family.</text>
</comment>
<feature type="binding site" evidence="7">
    <location>
        <position position="137"/>
    </location>
    <ligand>
        <name>carbamoyl phosphate</name>
        <dbReference type="ChEBI" id="CHEBI:58228"/>
    </ligand>
</feature>
<dbReference type="InterPro" id="IPR036901">
    <property type="entry name" value="Asp/Orn_carbamoylTrfase_sf"/>
</dbReference>
<dbReference type="PRINTS" id="PR00101">
    <property type="entry name" value="ATCASE"/>
</dbReference>
<dbReference type="InterPro" id="IPR006130">
    <property type="entry name" value="Asp/Orn_carbamoylTrfase"/>
</dbReference>
<dbReference type="PROSITE" id="PS00097">
    <property type="entry name" value="CARBAMOYLTRANSFERASE"/>
    <property type="match status" value="1"/>
</dbReference>
<keyword evidence="3 7" id="KW-0808">Transferase</keyword>
<dbReference type="InterPro" id="IPR006132">
    <property type="entry name" value="Asp/Orn_carbamoyltranf_P-bd"/>
</dbReference>
<dbReference type="GO" id="GO:0006207">
    <property type="term" value="P:'de novo' pyrimidine nucleobase biosynthetic process"/>
    <property type="evidence" value="ECO:0007669"/>
    <property type="project" value="InterPro"/>
</dbReference>
<evidence type="ECO:0000256" key="6">
    <source>
        <dbReference type="ARBA" id="ARBA00048859"/>
    </source>
</evidence>
<dbReference type="PRINTS" id="PR00100">
    <property type="entry name" value="AOTCASE"/>
</dbReference>
<evidence type="ECO:0000256" key="3">
    <source>
        <dbReference type="ARBA" id="ARBA00022679"/>
    </source>
</evidence>
<dbReference type="GO" id="GO:0005829">
    <property type="term" value="C:cytosol"/>
    <property type="evidence" value="ECO:0007669"/>
    <property type="project" value="TreeGrafter"/>
</dbReference>
<comment type="catalytic activity">
    <reaction evidence="6 7">
        <text>carbamoyl phosphate + L-aspartate = N-carbamoyl-L-aspartate + phosphate + H(+)</text>
        <dbReference type="Rhea" id="RHEA:20013"/>
        <dbReference type="ChEBI" id="CHEBI:15378"/>
        <dbReference type="ChEBI" id="CHEBI:29991"/>
        <dbReference type="ChEBI" id="CHEBI:32814"/>
        <dbReference type="ChEBI" id="CHEBI:43474"/>
        <dbReference type="ChEBI" id="CHEBI:58228"/>
        <dbReference type="EC" id="2.1.3.2"/>
    </reaction>
</comment>
<feature type="binding site" evidence="7">
    <location>
        <position position="167"/>
    </location>
    <ligand>
        <name>L-aspartate</name>
        <dbReference type="ChEBI" id="CHEBI:29991"/>
    </ligand>
</feature>
<dbReference type="HAMAP" id="MF_00001">
    <property type="entry name" value="Asp_carb_tr"/>
    <property type="match status" value="1"/>
</dbReference>
<proteinExistence type="inferred from homology"/>
<dbReference type="Pfam" id="PF00185">
    <property type="entry name" value="OTCace"/>
    <property type="match status" value="1"/>
</dbReference>
<dbReference type="NCBIfam" id="NF002032">
    <property type="entry name" value="PRK00856.1"/>
    <property type="match status" value="1"/>
</dbReference>
<dbReference type="GO" id="GO:0004070">
    <property type="term" value="F:aspartate carbamoyltransferase activity"/>
    <property type="evidence" value="ECO:0007669"/>
    <property type="project" value="UniProtKB-UniRule"/>
</dbReference>
<protein>
    <recommendedName>
        <fullName evidence="7">Aspartate carbamoyltransferase</fullName>
        <ecNumber evidence="7">2.1.3.2</ecNumber>
    </recommendedName>
    <alternativeName>
        <fullName evidence="7">Aspartate transcarbamylase</fullName>
        <shortName evidence="7">ATCase</shortName>
    </alternativeName>
</protein>
<comment type="subunit">
    <text evidence="7">Heterododecamer (2C3:3R2) of six catalytic PyrB chains organized as two trimers (C3), and six regulatory PyrI chains organized as three dimers (R2).</text>
</comment>
<feature type="binding site" evidence="7">
    <location>
        <position position="134"/>
    </location>
    <ligand>
        <name>carbamoyl phosphate</name>
        <dbReference type="ChEBI" id="CHEBI:58228"/>
    </ligand>
</feature>
<gene>
    <name evidence="7" type="primary">pyrB</name>
    <name evidence="10" type="ORF">ENX73_06540</name>
</gene>
<dbReference type="Pfam" id="PF02729">
    <property type="entry name" value="OTCace_N"/>
    <property type="match status" value="1"/>
</dbReference>
<keyword evidence="4 7" id="KW-0665">Pyrimidine biosynthesis</keyword>
<evidence type="ECO:0000256" key="5">
    <source>
        <dbReference type="ARBA" id="ARBA00043884"/>
    </source>
</evidence>
<dbReference type="GO" id="GO:0044205">
    <property type="term" value="P:'de novo' UMP biosynthetic process"/>
    <property type="evidence" value="ECO:0007669"/>
    <property type="project" value="UniProtKB-UniRule"/>
</dbReference>
<dbReference type="GO" id="GO:0006520">
    <property type="term" value="P:amino acid metabolic process"/>
    <property type="evidence" value="ECO:0007669"/>
    <property type="project" value="InterPro"/>
</dbReference>
<dbReference type="InterPro" id="IPR006131">
    <property type="entry name" value="Asp_carbamoyltransf_Asp/Orn-bd"/>
</dbReference>
<feature type="domain" description="Aspartate/ornithine carbamoyltransferase carbamoyl-P binding" evidence="9">
    <location>
        <begin position="6"/>
        <end position="147"/>
    </location>
</feature>
<evidence type="ECO:0000256" key="4">
    <source>
        <dbReference type="ARBA" id="ARBA00022975"/>
    </source>
</evidence>
<dbReference type="InterPro" id="IPR002082">
    <property type="entry name" value="Asp_carbamoyltransf"/>
</dbReference>
<dbReference type="EC" id="2.1.3.2" evidence="7"/>
<dbReference type="Gene3D" id="3.40.50.1370">
    <property type="entry name" value="Aspartate/ornithine carbamoyltransferase"/>
    <property type="match status" value="2"/>
</dbReference>
<comment type="caution">
    <text evidence="10">The sequence shown here is derived from an EMBL/GenBank/DDBJ whole genome shotgun (WGS) entry which is preliminary data.</text>
</comment>
<dbReference type="GO" id="GO:0016597">
    <property type="term" value="F:amino acid binding"/>
    <property type="evidence" value="ECO:0007669"/>
    <property type="project" value="InterPro"/>
</dbReference>
<dbReference type="SUPFAM" id="SSF53671">
    <property type="entry name" value="Aspartate/ornithine carbamoyltransferase"/>
    <property type="match status" value="1"/>
</dbReference>
<feature type="binding site" evidence="7">
    <location>
        <position position="57"/>
    </location>
    <ligand>
        <name>carbamoyl phosphate</name>
        <dbReference type="ChEBI" id="CHEBI:58228"/>
    </ligand>
</feature>
<evidence type="ECO:0000259" key="9">
    <source>
        <dbReference type="Pfam" id="PF02729"/>
    </source>
</evidence>
<comment type="function">
    <text evidence="5 7">Catalyzes the condensation of carbamoyl phosphate and aspartate to form carbamoyl aspartate and inorganic phosphate, the committed step in the de novo pyrimidine nucleotide biosynthesis pathway.</text>
</comment>
<dbReference type="AlphaFoldDB" id="A0A7V3RFL0"/>
<dbReference type="PANTHER" id="PTHR45753">
    <property type="entry name" value="ORNITHINE CARBAMOYLTRANSFERASE, MITOCHONDRIAL"/>
    <property type="match status" value="1"/>
</dbReference>
<dbReference type="NCBIfam" id="TIGR00670">
    <property type="entry name" value="asp_carb_tr"/>
    <property type="match status" value="1"/>
</dbReference>
<evidence type="ECO:0000259" key="8">
    <source>
        <dbReference type="Pfam" id="PF00185"/>
    </source>
</evidence>
<sequence length="306" mass="33945">MNLLGKDLFDVDSFEVEDFETIFETAKKFKSAGFTKKWSALKGKTVCTLFFESSTRTRISFEIAAKRLGADIVNFTASTSSLNKGESFKDTVKTLDAMGIDLYVIRHSEPGSPMMLKKYTDAIVINAGDGIRAHPTQAILDAFTMWEKFGKIKGLKVVIVGDILHSRVAKSNAKLLNMMGAEVIFAGPNTLIPAQAERYGIKVSYDVKKAVKNADIVMGLRMQLERQSNGFFSSLDEYNEFYGITPKLMELAKRDSIFMHPGPMNRGVEVIEAVSDSESSKVEEQVTNGVFTRMAILYHMLGGLSE</sequence>